<comment type="caution">
    <text evidence="1">The sequence shown here is derived from an EMBL/GenBank/DDBJ whole genome shotgun (WGS) entry which is preliminary data.</text>
</comment>
<dbReference type="Proteomes" id="UP000011668">
    <property type="component" value="Unassembled WGS sequence"/>
</dbReference>
<name>L8WY38_THACA</name>
<proteinExistence type="predicted"/>
<keyword evidence="2" id="KW-1185">Reference proteome</keyword>
<evidence type="ECO:0000313" key="1">
    <source>
        <dbReference type="EMBL" id="ELU41688.1"/>
    </source>
</evidence>
<gene>
    <name evidence="1" type="ORF">AG1IA_04280</name>
</gene>
<sequence>MMCSDWGPAACGLVKLYSTLDISTRIRPPFGDWCGSRKSETVILCRRIDMSTRLGCGALNLR</sequence>
<protein>
    <submittedName>
        <fullName evidence="1">Uncharacterized protein</fullName>
    </submittedName>
</protein>
<dbReference type="AlphaFoldDB" id="L8WY38"/>
<dbReference type="HOGENOM" id="CLU_2905712_0_0_1"/>
<accession>L8WY38</accession>
<organism evidence="1 2">
    <name type="scientific">Thanatephorus cucumeris (strain AG1-IA)</name>
    <name type="common">Rice sheath blight fungus</name>
    <name type="synonym">Rhizoctonia solani</name>
    <dbReference type="NCBI Taxonomy" id="983506"/>
    <lineage>
        <taxon>Eukaryota</taxon>
        <taxon>Fungi</taxon>
        <taxon>Dikarya</taxon>
        <taxon>Basidiomycota</taxon>
        <taxon>Agaricomycotina</taxon>
        <taxon>Agaricomycetes</taxon>
        <taxon>Cantharellales</taxon>
        <taxon>Ceratobasidiaceae</taxon>
        <taxon>Rhizoctonia</taxon>
        <taxon>Rhizoctonia solani AG-1</taxon>
    </lineage>
</organism>
<dbReference type="EMBL" id="AFRT01001004">
    <property type="protein sequence ID" value="ELU41688.1"/>
    <property type="molecule type" value="Genomic_DNA"/>
</dbReference>
<reference evidence="1 2" key="1">
    <citation type="journal article" date="2013" name="Nat. Commun.">
        <title>The evolution and pathogenic mechanisms of the rice sheath blight pathogen.</title>
        <authorList>
            <person name="Zheng A."/>
            <person name="Lin R."/>
            <person name="Xu L."/>
            <person name="Qin P."/>
            <person name="Tang C."/>
            <person name="Ai P."/>
            <person name="Zhang D."/>
            <person name="Liu Y."/>
            <person name="Sun Z."/>
            <person name="Feng H."/>
            <person name="Wang Y."/>
            <person name="Chen Y."/>
            <person name="Liang X."/>
            <person name="Fu R."/>
            <person name="Li Q."/>
            <person name="Zhang J."/>
            <person name="Yu X."/>
            <person name="Xie Z."/>
            <person name="Ding L."/>
            <person name="Guan P."/>
            <person name="Tang J."/>
            <person name="Liang Y."/>
            <person name="Wang S."/>
            <person name="Deng Q."/>
            <person name="Li S."/>
            <person name="Zhu J."/>
            <person name="Wang L."/>
            <person name="Liu H."/>
            <person name="Li P."/>
        </authorList>
    </citation>
    <scope>NUCLEOTIDE SEQUENCE [LARGE SCALE GENOMIC DNA]</scope>
    <source>
        <strain evidence="2">AG-1 IA</strain>
    </source>
</reference>
<evidence type="ECO:0000313" key="2">
    <source>
        <dbReference type="Proteomes" id="UP000011668"/>
    </source>
</evidence>